<evidence type="ECO:0000313" key="2">
    <source>
        <dbReference type="EMBL" id="NUW45051.1"/>
    </source>
</evidence>
<dbReference type="EMBL" id="JABWGO010000010">
    <property type="protein sequence ID" value="NUW45051.1"/>
    <property type="molecule type" value="Genomic_DNA"/>
</dbReference>
<reference evidence="2 3" key="1">
    <citation type="submission" date="2020-06" db="EMBL/GenBank/DDBJ databases">
        <authorList>
            <person name="Chanama M."/>
        </authorList>
    </citation>
    <scope>NUCLEOTIDE SEQUENCE [LARGE SCALE GENOMIC DNA]</scope>
    <source>
        <strain evidence="2 3">TBRC6557</strain>
    </source>
</reference>
<accession>A0A7Y6IVW1</accession>
<dbReference type="RefSeq" id="WP_175604520.1">
    <property type="nucleotide sequence ID" value="NZ_JABWGO010000010.1"/>
</dbReference>
<feature type="region of interest" description="Disordered" evidence="1">
    <location>
        <begin position="21"/>
        <end position="94"/>
    </location>
</feature>
<dbReference type="AlphaFoldDB" id="A0A7Y6IVW1"/>
<dbReference type="Proteomes" id="UP000546126">
    <property type="component" value="Unassembled WGS sequence"/>
</dbReference>
<organism evidence="2 3">
    <name type="scientific">Nonomuraea rhodomycinica</name>
    <dbReference type="NCBI Taxonomy" id="1712872"/>
    <lineage>
        <taxon>Bacteria</taxon>
        <taxon>Bacillati</taxon>
        <taxon>Actinomycetota</taxon>
        <taxon>Actinomycetes</taxon>
        <taxon>Streptosporangiales</taxon>
        <taxon>Streptosporangiaceae</taxon>
        <taxon>Nonomuraea</taxon>
    </lineage>
</organism>
<evidence type="ECO:0000313" key="3">
    <source>
        <dbReference type="Proteomes" id="UP000546126"/>
    </source>
</evidence>
<keyword evidence="3" id="KW-1185">Reference proteome</keyword>
<name>A0A7Y6IVW1_9ACTN</name>
<protein>
    <submittedName>
        <fullName evidence="2">Uncharacterized protein</fullName>
    </submittedName>
</protein>
<comment type="caution">
    <text evidence="2">The sequence shown here is derived from an EMBL/GenBank/DDBJ whole genome shotgun (WGS) entry which is preliminary data.</text>
</comment>
<gene>
    <name evidence="2" type="ORF">HT134_33760</name>
</gene>
<evidence type="ECO:0000256" key="1">
    <source>
        <dbReference type="SAM" id="MobiDB-lite"/>
    </source>
</evidence>
<dbReference type="InterPro" id="IPR029044">
    <property type="entry name" value="Nucleotide-diphossugar_trans"/>
</dbReference>
<sequence>MTEAPHHVHVWPTVRSIPVSAVTEGAPSRRLRPPRPQDIAGGTGTGRDTSGGARTGGSGTPGSGAGETGAGETGAGARGNPAAEFGFSGDPAQHGVPDDDLLHAQRVWDGTLAANRLDALGVNAERQRVRTEDITTTVGFLVDGHPEDTRRALQSVIDHTAAHVLALDLGDVDGAGAVLRELASRHPERVTAWYVEEQPEWRGGTATWGECLAKLLRLDTAEVFVVMEGSVALEGDAITPLVAAIDDGAVAAGWTAPEPDGRTWRETRPGEGARDVPALGGELLAVRRSVALGDAPEETRDGTELSRSLRGVRVVPADRLPVRRLRSV</sequence>
<feature type="compositionally biased region" description="Gly residues" evidence="1">
    <location>
        <begin position="53"/>
        <end position="77"/>
    </location>
</feature>
<proteinExistence type="predicted"/>
<dbReference type="SUPFAM" id="SSF53448">
    <property type="entry name" value="Nucleotide-diphospho-sugar transferases"/>
    <property type="match status" value="1"/>
</dbReference>